<dbReference type="Proteomes" id="UP001497680">
    <property type="component" value="Unassembled WGS sequence"/>
</dbReference>
<sequence>MSRCSMSRTLSLRSRTFFLLSSLLSSSFSSSFFFSFASKLACAIVVWRWKSATSWALLASLSLRCWRSSFRALLDWKAAMVLKMPIPPENYQTHDHDPKPNPKSHGWV</sequence>
<organism evidence="1 2">
    <name type="scientific">Hypoxylon rubiginosum</name>
    <dbReference type="NCBI Taxonomy" id="110542"/>
    <lineage>
        <taxon>Eukaryota</taxon>
        <taxon>Fungi</taxon>
        <taxon>Dikarya</taxon>
        <taxon>Ascomycota</taxon>
        <taxon>Pezizomycotina</taxon>
        <taxon>Sordariomycetes</taxon>
        <taxon>Xylariomycetidae</taxon>
        <taxon>Xylariales</taxon>
        <taxon>Hypoxylaceae</taxon>
        <taxon>Hypoxylon</taxon>
    </lineage>
</organism>
<proteinExistence type="predicted"/>
<accession>A0ACC0CTZ7</accession>
<dbReference type="EMBL" id="MU394344">
    <property type="protein sequence ID" value="KAI6083968.1"/>
    <property type="molecule type" value="Genomic_DNA"/>
</dbReference>
<evidence type="ECO:0000313" key="2">
    <source>
        <dbReference type="Proteomes" id="UP001497680"/>
    </source>
</evidence>
<gene>
    <name evidence="1" type="ORF">F4821DRAFT_243786</name>
</gene>
<protein>
    <submittedName>
        <fullName evidence="1">Uncharacterized protein</fullName>
    </submittedName>
</protein>
<keyword evidence="2" id="KW-1185">Reference proteome</keyword>
<reference evidence="1 2" key="1">
    <citation type="journal article" date="2022" name="New Phytol.">
        <title>Ecological generalism drives hyperdiversity of secondary metabolite gene clusters in xylarialean endophytes.</title>
        <authorList>
            <person name="Franco M.E.E."/>
            <person name="Wisecaver J.H."/>
            <person name="Arnold A.E."/>
            <person name="Ju Y.M."/>
            <person name="Slot J.C."/>
            <person name="Ahrendt S."/>
            <person name="Moore L.P."/>
            <person name="Eastman K.E."/>
            <person name="Scott K."/>
            <person name="Konkel Z."/>
            <person name="Mondo S.J."/>
            <person name="Kuo A."/>
            <person name="Hayes R.D."/>
            <person name="Haridas S."/>
            <person name="Andreopoulos B."/>
            <person name="Riley R."/>
            <person name="LaButti K."/>
            <person name="Pangilinan J."/>
            <person name="Lipzen A."/>
            <person name="Amirebrahimi M."/>
            <person name="Yan J."/>
            <person name="Adam C."/>
            <person name="Keymanesh K."/>
            <person name="Ng V."/>
            <person name="Louie K."/>
            <person name="Northen T."/>
            <person name="Drula E."/>
            <person name="Henrissat B."/>
            <person name="Hsieh H.M."/>
            <person name="Youens-Clark K."/>
            <person name="Lutzoni F."/>
            <person name="Miadlikowska J."/>
            <person name="Eastwood D.C."/>
            <person name="Hamelin R.C."/>
            <person name="Grigoriev I.V."/>
            <person name="U'Ren J.M."/>
        </authorList>
    </citation>
    <scope>NUCLEOTIDE SEQUENCE [LARGE SCALE GENOMIC DNA]</scope>
    <source>
        <strain evidence="1 2">ER1909</strain>
    </source>
</reference>
<name>A0ACC0CTZ7_9PEZI</name>
<comment type="caution">
    <text evidence="1">The sequence shown here is derived from an EMBL/GenBank/DDBJ whole genome shotgun (WGS) entry which is preliminary data.</text>
</comment>
<evidence type="ECO:0000313" key="1">
    <source>
        <dbReference type="EMBL" id="KAI6083968.1"/>
    </source>
</evidence>